<gene>
    <name evidence="2" type="ORF">H9641_17015</name>
</gene>
<dbReference type="EMBL" id="JACSQF010000021">
    <property type="protein sequence ID" value="MBD7982404.1"/>
    <property type="molecule type" value="Genomic_DNA"/>
</dbReference>
<comment type="caution">
    <text evidence="2">The sequence shown here is derived from an EMBL/GenBank/DDBJ whole genome shotgun (WGS) entry which is preliminary data.</text>
</comment>
<protein>
    <recommendedName>
        <fullName evidence="4">ATP synthase subunit I</fullName>
    </recommendedName>
</protein>
<keyword evidence="1" id="KW-1133">Transmembrane helix</keyword>
<feature type="transmembrane region" description="Helical" evidence="1">
    <location>
        <begin position="92"/>
        <end position="110"/>
    </location>
</feature>
<evidence type="ECO:0000256" key="1">
    <source>
        <dbReference type="SAM" id="Phobius"/>
    </source>
</evidence>
<organism evidence="2 3">
    <name type="scientific">Oerskovia merdavium</name>
    <dbReference type="NCBI Taxonomy" id="2762227"/>
    <lineage>
        <taxon>Bacteria</taxon>
        <taxon>Bacillati</taxon>
        <taxon>Actinomycetota</taxon>
        <taxon>Actinomycetes</taxon>
        <taxon>Micrococcales</taxon>
        <taxon>Cellulomonadaceae</taxon>
        <taxon>Oerskovia</taxon>
    </lineage>
</organism>
<evidence type="ECO:0000313" key="3">
    <source>
        <dbReference type="Proteomes" id="UP000655570"/>
    </source>
</evidence>
<name>A0ABR8U2Z1_9CELL</name>
<feature type="transmembrane region" description="Helical" evidence="1">
    <location>
        <begin position="30"/>
        <end position="49"/>
    </location>
</feature>
<evidence type="ECO:0000313" key="2">
    <source>
        <dbReference type="EMBL" id="MBD7982404.1"/>
    </source>
</evidence>
<reference evidence="2 3" key="1">
    <citation type="submission" date="2020-08" db="EMBL/GenBank/DDBJ databases">
        <title>A Genomic Blueprint of the Chicken Gut Microbiome.</title>
        <authorList>
            <person name="Gilroy R."/>
            <person name="Ravi A."/>
            <person name="Getino M."/>
            <person name="Pursley I."/>
            <person name="Horton D.L."/>
            <person name="Alikhan N.-F."/>
            <person name="Baker D."/>
            <person name="Gharbi K."/>
            <person name="Hall N."/>
            <person name="Watson M."/>
            <person name="Adriaenssens E.M."/>
            <person name="Foster-Nyarko E."/>
            <person name="Jarju S."/>
            <person name="Secka A."/>
            <person name="Antonio M."/>
            <person name="Oren A."/>
            <person name="Chaudhuri R."/>
            <person name="La Ragione R.M."/>
            <person name="Hildebrand F."/>
            <person name="Pallen M.J."/>
        </authorList>
    </citation>
    <scope>NUCLEOTIDE SEQUENCE [LARGE SCALE GENOMIC DNA]</scope>
    <source>
        <strain evidence="2 3">Sa2CUA9</strain>
    </source>
</reference>
<keyword evidence="1" id="KW-0472">Membrane</keyword>
<dbReference type="Proteomes" id="UP000655570">
    <property type="component" value="Unassembled WGS sequence"/>
</dbReference>
<accession>A0ABR8U2Z1</accession>
<dbReference type="RefSeq" id="WP_191805610.1">
    <property type="nucleotide sequence ID" value="NZ_JACSQF010000021.1"/>
</dbReference>
<evidence type="ECO:0008006" key="4">
    <source>
        <dbReference type="Google" id="ProtNLM"/>
    </source>
</evidence>
<proteinExistence type="predicted"/>
<feature type="transmembrane region" description="Helical" evidence="1">
    <location>
        <begin position="116"/>
        <end position="134"/>
    </location>
</feature>
<keyword evidence="3" id="KW-1185">Reference proteome</keyword>
<keyword evidence="1" id="KW-0812">Transmembrane</keyword>
<feature type="transmembrane region" description="Helical" evidence="1">
    <location>
        <begin position="55"/>
        <end position="80"/>
    </location>
</feature>
<sequence length="148" mass="15503">MYDYSPIQDVPVKRIIPDDFRKAAKTLKTLGWIGIVGGVLSVLLLLMLLGDSPDMLVLLAVSLVLVVVGLAFSAVYLVLAPKVAVGGATARTVALWVAGIGIGLRVLGMFDGSFALLPFLVDLLVIGLGVKAIVQLSSADVRSFLAGR</sequence>